<proteinExistence type="predicted"/>
<dbReference type="EMBL" id="JACHEX010000004">
    <property type="protein sequence ID" value="MBB6063041.1"/>
    <property type="molecule type" value="Genomic_DNA"/>
</dbReference>
<organism evidence="1 2">
    <name type="scientific">Thermosipho japonicus</name>
    <dbReference type="NCBI Taxonomy" id="90323"/>
    <lineage>
        <taxon>Bacteria</taxon>
        <taxon>Thermotogati</taxon>
        <taxon>Thermotogota</taxon>
        <taxon>Thermotogae</taxon>
        <taxon>Thermotogales</taxon>
        <taxon>Fervidobacteriaceae</taxon>
        <taxon>Thermosipho</taxon>
    </lineage>
</organism>
<dbReference type="RefSeq" id="WP_184619646.1">
    <property type="nucleotide sequence ID" value="NZ_JACHEX010000004.1"/>
</dbReference>
<sequence>MKKILIYIFLFFEMLLFSQINTNHLEFLGEDFILNGEMVRGYFVYADKTSDGYRKIPAKGEGDICVDDVARVVVTYVEMYEFTRDSEYLDFAKKAAKFIVQMQDYDGDFYNFAYVDGTINKTGTTSSKQHSWWAVRAFWALSKISKYDSTFLEYAKKAYDLLFNYVDAGLLNRVGDQTSVYILGLCALYDLGIDVKNEIRNSADAILGLYKYGFFKTYQDKILWHGWGNRYVEALVESYRVLKDKKYLKYARKALEIEGPIFLSTGFIYEISNKVKLFPELSYAVESITVGAIKYYLETKDEEIGILASLMAGWYKGLNKLGKPMYGPNGEGYDGMEFAHINYNAGAESTISAVRTMLFLEMMPDKLKKLSEGKLLKSYPLQVLEAEAGDWGLSDVKVIVDGKFGGSSALSFEDNLRLKFDVSPGIYDVVILGNGGYDCTVVYGNGKVTGTLNGSYVHLGKLELDQFRIVLKGTGIIDQVVLIPGKIGISTSDISVLYENGKLTLKKEKVEIKEVENNTESFVTFEKSDSFILFNLENVLNNNGIADSINEKGNFDNLGSILGSYLPQEIIEKIKNYKTPFKIYKNGSDNIRCNGQVIRFKRRFVKNLYLLVAANHGNYNVTFKVNDKDFEVNVPDWCSEKIDIISDYRFISTGERQFIKCGLKVIKFEMNDLIDEIILPNEINVHVFAITGEQ</sequence>
<dbReference type="SUPFAM" id="SSF48208">
    <property type="entry name" value="Six-hairpin glycosidases"/>
    <property type="match status" value="1"/>
</dbReference>
<dbReference type="Gene3D" id="1.50.10.20">
    <property type="match status" value="1"/>
</dbReference>
<evidence type="ECO:0000313" key="1">
    <source>
        <dbReference type="EMBL" id="MBB6063041.1"/>
    </source>
</evidence>
<name>A0A841GVI4_9BACT</name>
<reference evidence="1 2" key="1">
    <citation type="submission" date="2020-08" db="EMBL/GenBank/DDBJ databases">
        <title>Genomic Encyclopedia of Type Strains, Phase IV (KMG-IV): sequencing the most valuable type-strain genomes for metagenomic binning, comparative biology and taxonomic classification.</title>
        <authorList>
            <person name="Goeker M."/>
        </authorList>
    </citation>
    <scope>NUCLEOTIDE SEQUENCE [LARGE SCALE GENOMIC DNA]</scope>
    <source>
        <strain evidence="1 2">DSM 13481</strain>
    </source>
</reference>
<keyword evidence="2" id="KW-1185">Reference proteome</keyword>
<evidence type="ECO:0008006" key="3">
    <source>
        <dbReference type="Google" id="ProtNLM"/>
    </source>
</evidence>
<accession>A0A841GVI4</accession>
<protein>
    <recommendedName>
        <fullName evidence="3">D-glucuronyl C5-epimerase C-terminal domain-containing protein</fullName>
    </recommendedName>
</protein>
<evidence type="ECO:0000313" key="2">
    <source>
        <dbReference type="Proteomes" id="UP000555828"/>
    </source>
</evidence>
<gene>
    <name evidence="1" type="ORF">HNP65_001504</name>
</gene>
<dbReference type="InterPro" id="IPR008928">
    <property type="entry name" value="6-hairpin_glycosidase_sf"/>
</dbReference>
<dbReference type="AlphaFoldDB" id="A0A841GVI4"/>
<dbReference type="Proteomes" id="UP000555828">
    <property type="component" value="Unassembled WGS sequence"/>
</dbReference>
<comment type="caution">
    <text evidence="1">The sequence shown here is derived from an EMBL/GenBank/DDBJ whole genome shotgun (WGS) entry which is preliminary data.</text>
</comment>
<dbReference type="GO" id="GO:0005975">
    <property type="term" value="P:carbohydrate metabolic process"/>
    <property type="evidence" value="ECO:0007669"/>
    <property type="project" value="InterPro"/>
</dbReference>